<dbReference type="Proteomes" id="UP000286680">
    <property type="component" value="Unassembled WGS sequence"/>
</dbReference>
<evidence type="ECO:0000313" key="2">
    <source>
        <dbReference type="EMBL" id="RUO45405.1"/>
    </source>
</evidence>
<gene>
    <name evidence="2" type="ORF">CWE23_05210</name>
</gene>
<protein>
    <recommendedName>
        <fullName evidence="4">MSHA biogenesis protein MshK</fullName>
    </recommendedName>
</protein>
<proteinExistence type="predicted"/>
<keyword evidence="3" id="KW-1185">Reference proteome</keyword>
<accession>A0AA94JEN9</accession>
<evidence type="ECO:0008006" key="4">
    <source>
        <dbReference type="Google" id="ProtNLM"/>
    </source>
</evidence>
<reference evidence="3" key="1">
    <citation type="journal article" date="2018" name="Front. Microbiol.">
        <title>Genome-Based Analysis Reveals the Taxonomy and Diversity of the Family Idiomarinaceae.</title>
        <authorList>
            <person name="Liu Y."/>
            <person name="Lai Q."/>
            <person name="Shao Z."/>
        </authorList>
    </citation>
    <scope>NUCLEOTIDE SEQUENCE [LARGE SCALE GENOMIC DNA]</scope>
    <source>
        <strain evidence="3">SN-14</strain>
    </source>
</reference>
<feature type="region of interest" description="Disordered" evidence="1">
    <location>
        <begin position="1"/>
        <end position="32"/>
    </location>
</feature>
<dbReference type="AlphaFoldDB" id="A0AA94JEN9"/>
<organism evidence="2 3">
    <name type="scientific">Idiomarina aquatica</name>
    <dbReference type="NCBI Taxonomy" id="1327752"/>
    <lineage>
        <taxon>Bacteria</taxon>
        <taxon>Pseudomonadati</taxon>
        <taxon>Pseudomonadota</taxon>
        <taxon>Gammaproteobacteria</taxon>
        <taxon>Alteromonadales</taxon>
        <taxon>Idiomarinaceae</taxon>
        <taxon>Idiomarina</taxon>
    </lineage>
</organism>
<dbReference type="EMBL" id="PIPS01000001">
    <property type="protein sequence ID" value="RUO45405.1"/>
    <property type="molecule type" value="Genomic_DNA"/>
</dbReference>
<comment type="caution">
    <text evidence="2">The sequence shown here is derived from an EMBL/GenBank/DDBJ whole genome shotgun (WGS) entry which is preliminary data.</text>
</comment>
<sequence>MLSTLSTTAVATEDPTRPYGWQPQVTATAGGKPQKGLELDQIIVFGERRYAIINGQRYQHHDEIRGFRIVAIENQRVRLQNGQQEVELTMYSRGIKRRSGQQGEIE</sequence>
<name>A0AA94JEN9_9GAMM</name>
<feature type="compositionally biased region" description="Polar residues" evidence="1">
    <location>
        <begin position="1"/>
        <end position="10"/>
    </location>
</feature>
<evidence type="ECO:0000256" key="1">
    <source>
        <dbReference type="SAM" id="MobiDB-lite"/>
    </source>
</evidence>
<evidence type="ECO:0000313" key="3">
    <source>
        <dbReference type="Proteomes" id="UP000286680"/>
    </source>
</evidence>